<dbReference type="EMBL" id="GL385399">
    <property type="protein sequence ID" value="EJT73286.1"/>
    <property type="molecule type" value="Genomic_DNA"/>
</dbReference>
<dbReference type="eggNOG" id="ENOG502SM8K">
    <property type="taxonomic scope" value="Eukaryota"/>
</dbReference>
<evidence type="ECO:0008006" key="5">
    <source>
        <dbReference type="Google" id="ProtNLM"/>
    </source>
</evidence>
<dbReference type="GeneID" id="20350589"/>
<keyword evidence="4" id="KW-1185">Reference proteome</keyword>
<organism evidence="2">
    <name type="scientific">Gaeumannomyces tritici (strain R3-111a-1)</name>
    <name type="common">Wheat and barley take-all root rot fungus</name>
    <name type="synonym">Gaeumannomyces graminis var. tritici</name>
    <dbReference type="NCBI Taxonomy" id="644352"/>
    <lineage>
        <taxon>Eukaryota</taxon>
        <taxon>Fungi</taxon>
        <taxon>Dikarya</taxon>
        <taxon>Ascomycota</taxon>
        <taxon>Pezizomycotina</taxon>
        <taxon>Sordariomycetes</taxon>
        <taxon>Sordariomycetidae</taxon>
        <taxon>Magnaporthales</taxon>
        <taxon>Magnaporthaceae</taxon>
        <taxon>Gaeumannomyces</taxon>
    </lineage>
</organism>
<reference evidence="2" key="2">
    <citation type="submission" date="2010-07" db="EMBL/GenBank/DDBJ databases">
        <authorList>
            <consortium name="The Broad Institute Genome Sequencing Platform"/>
            <consortium name="Broad Institute Genome Sequencing Center for Infectious Disease"/>
            <person name="Ma L.-J."/>
            <person name="Dead R."/>
            <person name="Young S."/>
            <person name="Zeng Q."/>
            <person name="Koehrsen M."/>
            <person name="Alvarado L."/>
            <person name="Berlin A."/>
            <person name="Chapman S.B."/>
            <person name="Chen Z."/>
            <person name="Freedman E."/>
            <person name="Gellesch M."/>
            <person name="Goldberg J."/>
            <person name="Griggs A."/>
            <person name="Gujja S."/>
            <person name="Heilman E.R."/>
            <person name="Heiman D."/>
            <person name="Hepburn T."/>
            <person name="Howarth C."/>
            <person name="Jen D."/>
            <person name="Larson L."/>
            <person name="Mehta T."/>
            <person name="Neiman D."/>
            <person name="Pearson M."/>
            <person name="Roberts A."/>
            <person name="Saif S."/>
            <person name="Shea T."/>
            <person name="Shenoy N."/>
            <person name="Sisk P."/>
            <person name="Stolte C."/>
            <person name="Sykes S."/>
            <person name="Walk T."/>
            <person name="White J."/>
            <person name="Yandava C."/>
            <person name="Haas B."/>
            <person name="Nusbaum C."/>
            <person name="Birren B."/>
        </authorList>
    </citation>
    <scope>NUCLEOTIDE SEQUENCE</scope>
    <source>
        <strain evidence="2">R3-111a-1</strain>
    </source>
</reference>
<dbReference type="Proteomes" id="UP000006039">
    <property type="component" value="Unassembled WGS sequence"/>
</dbReference>
<feature type="region of interest" description="Disordered" evidence="1">
    <location>
        <begin position="334"/>
        <end position="493"/>
    </location>
</feature>
<evidence type="ECO:0000256" key="1">
    <source>
        <dbReference type="SAM" id="MobiDB-lite"/>
    </source>
</evidence>
<feature type="region of interest" description="Disordered" evidence="1">
    <location>
        <begin position="294"/>
        <end position="317"/>
    </location>
</feature>
<sequence>MSLGVAIQSAVFYVVACTPCTTSRHRGKAKAKAKRERLEKDRLEAENPGLYRQPSPFNTSPHWDEEIMMGPSLPKKSRSNNNNNNASQRRLTTSSSSGRETAVSSSTLAVGQTPMPGMVHTPSTKLGPNPGSSSTMAPDDSGSIAAGGSESWNLKLYQREDEELWGDQNSSIHGDDDGDVARTGHKKIMDAIAKASSSAGRLLDSTLLGGSGKERGTETREVTNEDRRNFYSPSSPTRSSTSSHGSYAPVKNPPVNDYHPPVVSSRPAHRDGRRWMLQPPPPVKVMEAKVPVSRSASMASTVSRRSALSPSAASASDVHLGRVVGERLVGAKIKGGELPFPGASATVDGRVGSPGSLGLPKARRPRRATGSSSRSKLSQHSRRSGSVSSDSDHGDFSDGGRPSFTGSPRKSTSNVKTYSATARRQAATSEDESGGVSEGHAHAAQRPKLETIVSSDRASAAEEQKTPKGAKADEVQERPAGASMDSGLALSLA</sequence>
<reference evidence="2" key="3">
    <citation type="submission" date="2010-09" db="EMBL/GenBank/DDBJ databases">
        <title>Annotation of Gaeumannomyces graminis var. tritici R3-111a-1.</title>
        <authorList>
            <consortium name="The Broad Institute Genome Sequencing Platform"/>
            <person name="Ma L.-J."/>
            <person name="Dead R."/>
            <person name="Young S.K."/>
            <person name="Zeng Q."/>
            <person name="Gargeya S."/>
            <person name="Fitzgerald M."/>
            <person name="Haas B."/>
            <person name="Abouelleil A."/>
            <person name="Alvarado L."/>
            <person name="Arachchi H.M."/>
            <person name="Berlin A."/>
            <person name="Brown A."/>
            <person name="Chapman S.B."/>
            <person name="Chen Z."/>
            <person name="Dunbar C."/>
            <person name="Freedman E."/>
            <person name="Gearin G."/>
            <person name="Gellesch M."/>
            <person name="Goldberg J."/>
            <person name="Griggs A."/>
            <person name="Gujja S."/>
            <person name="Heiman D."/>
            <person name="Howarth C."/>
            <person name="Larson L."/>
            <person name="Lui A."/>
            <person name="MacDonald P.J.P."/>
            <person name="Mehta T."/>
            <person name="Montmayeur A."/>
            <person name="Murphy C."/>
            <person name="Neiman D."/>
            <person name="Pearson M."/>
            <person name="Priest M."/>
            <person name="Roberts A."/>
            <person name="Saif S."/>
            <person name="Shea T."/>
            <person name="Shenoy N."/>
            <person name="Sisk P."/>
            <person name="Stolte C."/>
            <person name="Sykes S."/>
            <person name="Yandava C."/>
            <person name="Wortman J."/>
            <person name="Nusbaum C."/>
            <person name="Birren B."/>
        </authorList>
    </citation>
    <scope>NUCLEOTIDE SEQUENCE</scope>
    <source>
        <strain evidence="2">R3-111a-1</strain>
    </source>
</reference>
<dbReference type="AlphaFoldDB" id="J3P9F0"/>
<reference evidence="3" key="4">
    <citation type="journal article" date="2015" name="G3 (Bethesda)">
        <title>Genome sequences of three phytopathogenic species of the Magnaporthaceae family of fungi.</title>
        <authorList>
            <person name="Okagaki L.H."/>
            <person name="Nunes C.C."/>
            <person name="Sailsbery J."/>
            <person name="Clay B."/>
            <person name="Brown D."/>
            <person name="John T."/>
            <person name="Oh Y."/>
            <person name="Young N."/>
            <person name="Fitzgerald M."/>
            <person name="Haas B.J."/>
            <person name="Zeng Q."/>
            <person name="Young S."/>
            <person name="Adiconis X."/>
            <person name="Fan L."/>
            <person name="Levin J.Z."/>
            <person name="Mitchell T.K."/>
            <person name="Okubara P.A."/>
            <person name="Farman M.L."/>
            <person name="Kohn L.M."/>
            <person name="Birren B."/>
            <person name="Ma L.-J."/>
            <person name="Dean R.A."/>
        </authorList>
    </citation>
    <scope>NUCLEOTIDE SEQUENCE</scope>
    <source>
        <strain evidence="3">R3-111a-1</strain>
    </source>
</reference>
<feature type="compositionally biased region" description="Basic and acidic residues" evidence="1">
    <location>
        <begin position="36"/>
        <end position="45"/>
    </location>
</feature>
<feature type="compositionally biased region" description="Polar residues" evidence="1">
    <location>
        <begin position="86"/>
        <end position="110"/>
    </location>
</feature>
<reference evidence="4" key="1">
    <citation type="submission" date="2010-07" db="EMBL/GenBank/DDBJ databases">
        <title>The genome sequence of Gaeumannomyces graminis var. tritici strain R3-111a-1.</title>
        <authorList>
            <consortium name="The Broad Institute Genome Sequencing Platform"/>
            <person name="Ma L.-J."/>
            <person name="Dead R."/>
            <person name="Young S."/>
            <person name="Zeng Q."/>
            <person name="Koehrsen M."/>
            <person name="Alvarado L."/>
            <person name="Berlin A."/>
            <person name="Chapman S.B."/>
            <person name="Chen Z."/>
            <person name="Freedman E."/>
            <person name="Gellesch M."/>
            <person name="Goldberg J."/>
            <person name="Griggs A."/>
            <person name="Gujja S."/>
            <person name="Heilman E.R."/>
            <person name="Heiman D."/>
            <person name="Hepburn T."/>
            <person name="Howarth C."/>
            <person name="Jen D."/>
            <person name="Larson L."/>
            <person name="Mehta T."/>
            <person name="Neiman D."/>
            <person name="Pearson M."/>
            <person name="Roberts A."/>
            <person name="Saif S."/>
            <person name="Shea T."/>
            <person name="Shenoy N."/>
            <person name="Sisk P."/>
            <person name="Stolte C."/>
            <person name="Sykes S."/>
            <person name="Walk T."/>
            <person name="White J."/>
            <person name="Yandava C."/>
            <person name="Haas B."/>
            <person name="Nusbaum C."/>
            <person name="Birren B."/>
        </authorList>
    </citation>
    <scope>NUCLEOTIDE SEQUENCE [LARGE SCALE GENOMIC DNA]</scope>
    <source>
        <strain evidence="4">R3-111a-1</strain>
    </source>
</reference>
<feature type="compositionally biased region" description="Polar residues" evidence="1">
    <location>
        <begin position="404"/>
        <end position="428"/>
    </location>
</feature>
<evidence type="ECO:0000313" key="4">
    <source>
        <dbReference type="Proteomes" id="UP000006039"/>
    </source>
</evidence>
<dbReference type="OrthoDB" id="506431at2759"/>
<gene>
    <name evidence="3" type="primary">20350589</name>
    <name evidence="2" type="ORF">GGTG_10131</name>
</gene>
<feature type="compositionally biased region" description="Low complexity" evidence="1">
    <location>
        <begin position="303"/>
        <end position="316"/>
    </location>
</feature>
<protein>
    <recommendedName>
        <fullName evidence="5">Signal peptide-containing protein</fullName>
    </recommendedName>
</protein>
<proteinExistence type="predicted"/>
<dbReference type="EnsemblFungi" id="EJT73286">
    <property type="protein sequence ID" value="EJT73286"/>
    <property type="gene ID" value="GGTG_10131"/>
</dbReference>
<dbReference type="HOGENOM" id="CLU_036638_0_0_1"/>
<name>J3P9F0_GAET3</name>
<evidence type="ECO:0000313" key="2">
    <source>
        <dbReference type="EMBL" id="EJT73286.1"/>
    </source>
</evidence>
<dbReference type="VEuPathDB" id="FungiDB:GGTG_10131"/>
<accession>J3P9F0</accession>
<evidence type="ECO:0000313" key="3">
    <source>
        <dbReference type="EnsemblFungi" id="EJT73286"/>
    </source>
</evidence>
<feature type="region of interest" description="Disordered" evidence="1">
    <location>
        <begin position="23"/>
        <end position="147"/>
    </location>
</feature>
<feature type="region of interest" description="Disordered" evidence="1">
    <location>
        <begin position="203"/>
        <end position="280"/>
    </location>
</feature>
<feature type="compositionally biased region" description="Low complexity" evidence="1">
    <location>
        <begin position="232"/>
        <end position="243"/>
    </location>
</feature>
<feature type="compositionally biased region" description="Basic residues" evidence="1">
    <location>
        <begin position="23"/>
        <end position="35"/>
    </location>
</feature>
<feature type="compositionally biased region" description="Basic and acidic residues" evidence="1">
    <location>
        <begin position="212"/>
        <end position="229"/>
    </location>
</feature>
<feature type="compositionally biased region" description="Polar residues" evidence="1">
    <location>
        <begin position="121"/>
        <end position="136"/>
    </location>
</feature>
<reference evidence="3" key="5">
    <citation type="submission" date="2018-04" db="UniProtKB">
        <authorList>
            <consortium name="EnsemblFungi"/>
        </authorList>
    </citation>
    <scope>IDENTIFICATION</scope>
    <source>
        <strain evidence="3">R3-111a-1</strain>
    </source>
</reference>
<feature type="compositionally biased region" description="Basic and acidic residues" evidence="1">
    <location>
        <begin position="459"/>
        <end position="477"/>
    </location>
</feature>
<dbReference type="RefSeq" id="XP_009226260.1">
    <property type="nucleotide sequence ID" value="XM_009227996.1"/>
</dbReference>